<proteinExistence type="predicted"/>
<feature type="compositionally biased region" description="Pro residues" evidence="1">
    <location>
        <begin position="21"/>
        <end position="30"/>
    </location>
</feature>
<name>A0A9W9CAD4_9PLEO</name>
<comment type="caution">
    <text evidence="2">The sequence shown here is derived from an EMBL/GenBank/DDBJ whole genome shotgun (WGS) entry which is preliminary data.</text>
</comment>
<feature type="compositionally biased region" description="Polar residues" evidence="1">
    <location>
        <begin position="187"/>
        <end position="197"/>
    </location>
</feature>
<evidence type="ECO:0000313" key="2">
    <source>
        <dbReference type="EMBL" id="KAJ4352208.1"/>
    </source>
</evidence>
<feature type="compositionally biased region" description="Low complexity" evidence="1">
    <location>
        <begin position="204"/>
        <end position="215"/>
    </location>
</feature>
<feature type="compositionally biased region" description="Polar residues" evidence="1">
    <location>
        <begin position="1"/>
        <end position="20"/>
    </location>
</feature>
<dbReference type="EMBL" id="JAPEUX010000005">
    <property type="protein sequence ID" value="KAJ4352208.1"/>
    <property type="molecule type" value="Genomic_DNA"/>
</dbReference>
<protein>
    <submittedName>
        <fullName evidence="2">Uncharacterized protein</fullName>
    </submittedName>
</protein>
<feature type="compositionally biased region" description="Polar residues" evidence="1">
    <location>
        <begin position="216"/>
        <end position="228"/>
    </location>
</feature>
<dbReference type="GeneID" id="80911085"/>
<evidence type="ECO:0000256" key="1">
    <source>
        <dbReference type="SAM" id="MobiDB-lite"/>
    </source>
</evidence>
<organism evidence="2 3">
    <name type="scientific">Didymosphaeria variabile</name>
    <dbReference type="NCBI Taxonomy" id="1932322"/>
    <lineage>
        <taxon>Eukaryota</taxon>
        <taxon>Fungi</taxon>
        <taxon>Dikarya</taxon>
        <taxon>Ascomycota</taxon>
        <taxon>Pezizomycotina</taxon>
        <taxon>Dothideomycetes</taxon>
        <taxon>Pleosporomycetidae</taxon>
        <taxon>Pleosporales</taxon>
        <taxon>Massarineae</taxon>
        <taxon>Didymosphaeriaceae</taxon>
        <taxon>Didymosphaeria</taxon>
    </lineage>
</organism>
<dbReference type="AlphaFoldDB" id="A0A9W9CAD4"/>
<feature type="region of interest" description="Disordered" evidence="1">
    <location>
        <begin position="185"/>
        <end position="265"/>
    </location>
</feature>
<dbReference type="OrthoDB" id="3800185at2759"/>
<feature type="region of interest" description="Disordered" evidence="1">
    <location>
        <begin position="1"/>
        <end position="71"/>
    </location>
</feature>
<sequence length="390" mass="42252">MDTLTSNASNRHLGSKTVPTRPSPAAPRPQHPFGAMRLELSRGMRRLAPPVQNPLTDRSATSTTGPLAVSMQDRPVPSHIAEHEEGNSSASRDGPYRANNTAIYADLGPNPFAFHPGRSLYTPQLQSGQSGFPGTAPVVYQNTYLPPNVYSMAMSQPRVPFSATQPLAGNKRQRQIANLGEDHYDYSTVSTPTQNTPAPKKRLSTLTAPSATTPAHDSSQAVPSTTGKLQVPGRRRASEERDGTYRGESPEQDTPRQSIEGGSAYKTRLSRRKADADAAVAPARPQDLLATLTVNGFLSATDSHTGNPVASTFGVYAVPPQLHGIRAALGEASWKEYVDLVEKVIDCTISEDNFDAAERRMFHSFNEKMRMSIRKKMIKMVEAASSTQGN</sequence>
<reference evidence="2" key="1">
    <citation type="submission" date="2022-10" db="EMBL/GenBank/DDBJ databases">
        <title>Tapping the CABI collections for fungal endophytes: first genome assemblies for Collariella, Neodidymelliopsis, Ascochyta clinopodiicola, Didymella pomorum, Didymosphaeria variabile, Neocosmospora piperis and Neocucurbitaria cava.</title>
        <authorList>
            <person name="Hill R."/>
        </authorList>
    </citation>
    <scope>NUCLEOTIDE SEQUENCE</scope>
    <source>
        <strain evidence="2">IMI 356815</strain>
    </source>
</reference>
<keyword evidence="3" id="KW-1185">Reference proteome</keyword>
<feature type="compositionally biased region" description="Basic and acidic residues" evidence="1">
    <location>
        <begin position="236"/>
        <end position="249"/>
    </location>
</feature>
<feature type="compositionally biased region" description="Polar residues" evidence="1">
    <location>
        <begin position="53"/>
        <end position="65"/>
    </location>
</feature>
<accession>A0A9W9CAD4</accession>
<evidence type="ECO:0000313" key="3">
    <source>
        <dbReference type="Proteomes" id="UP001140513"/>
    </source>
</evidence>
<dbReference type="RefSeq" id="XP_056070564.1">
    <property type="nucleotide sequence ID" value="XM_056216317.1"/>
</dbReference>
<gene>
    <name evidence="2" type="ORF">N0V89_007555</name>
</gene>
<dbReference type="Proteomes" id="UP001140513">
    <property type="component" value="Unassembled WGS sequence"/>
</dbReference>